<keyword evidence="3" id="KW-0813">Transport</keyword>
<dbReference type="SUPFAM" id="SSF48452">
    <property type="entry name" value="TPR-like"/>
    <property type="match status" value="1"/>
</dbReference>
<evidence type="ECO:0000256" key="4">
    <source>
        <dbReference type="ARBA" id="ARBA00022892"/>
    </source>
</evidence>
<evidence type="ECO:0000256" key="7">
    <source>
        <dbReference type="ARBA" id="ARBA00040047"/>
    </source>
</evidence>
<evidence type="ECO:0000313" key="10">
    <source>
        <dbReference type="EMBL" id="KAL2733977.1"/>
    </source>
</evidence>
<accession>A0ABD2BMG3</accession>
<dbReference type="GO" id="GO:0015031">
    <property type="term" value="P:protein transport"/>
    <property type="evidence" value="ECO:0007669"/>
    <property type="project" value="UniProtKB-KW"/>
</dbReference>
<comment type="subcellular location">
    <subcellularLocation>
        <location evidence="1">Membrane</location>
        <topology evidence="1">Peripheral membrane protein</topology>
    </subcellularLocation>
</comment>
<dbReference type="PANTHER" id="PTHR13768">
    <property type="entry name" value="SOLUBLE NSF ATTACHMENT PROTEIN SNAP"/>
    <property type="match status" value="1"/>
</dbReference>
<gene>
    <name evidence="10" type="ORF">V1478_003675</name>
</gene>
<sequence length="390" mass="42036">MSKIEEGNAHIRQAEKSLKTSLLKWKPDFDFAADEYTHAATCFRIAKSYQQCKDCLIKASDCYKQNRAWFHAAKSIEQSLLICKEMGNLSEVSKLAHSSCSLYQQHGSPESGATVLDKAGKMIESTQPEQALELFKRAADILMGEDSPRQAAEYMSKVARLLVKLQMYDQAADAIRREIGMHQQIDHIPSVGRLAVVLVLVQLARGDQVAAEKAFKEWGNYCDAPEVQTLEMLLQAYDNEDADAARSALNSSFIKHMDVEYAKLARGLPLPQQVYAVPPVGIRANAAESYVSPNATKLTGQATIEAEVNSKDNDIAATAAATVAAAAAAAAGGAGGAGVVADIAATAAATTVSNDIMEQIPNKVEDEKSDTTPQTLDTNEDSDDYEGGLC</sequence>
<dbReference type="PANTHER" id="PTHR13768:SF2">
    <property type="entry name" value="GAMMA-SOLUBLE NSF ATTACHMENT PROTEIN"/>
    <property type="match status" value="1"/>
</dbReference>
<feature type="region of interest" description="Disordered" evidence="9">
    <location>
        <begin position="360"/>
        <end position="390"/>
    </location>
</feature>
<dbReference type="AlphaFoldDB" id="A0ABD2BMG3"/>
<dbReference type="FunFam" id="1.25.40.10:FF:000477">
    <property type="entry name" value="gamma-soluble NSF attachment protein"/>
    <property type="match status" value="1"/>
</dbReference>
<dbReference type="Gene3D" id="1.25.40.10">
    <property type="entry name" value="Tetratricopeptide repeat domain"/>
    <property type="match status" value="1"/>
</dbReference>
<keyword evidence="11" id="KW-1185">Reference proteome</keyword>
<keyword evidence="5" id="KW-0653">Protein transport</keyword>
<evidence type="ECO:0000256" key="2">
    <source>
        <dbReference type="ARBA" id="ARBA00010050"/>
    </source>
</evidence>
<evidence type="ECO:0000256" key="1">
    <source>
        <dbReference type="ARBA" id="ARBA00004170"/>
    </source>
</evidence>
<keyword evidence="6" id="KW-0472">Membrane</keyword>
<evidence type="ECO:0000256" key="5">
    <source>
        <dbReference type="ARBA" id="ARBA00022927"/>
    </source>
</evidence>
<name>A0ABD2BMG3_VESSQ</name>
<feature type="compositionally biased region" description="Acidic residues" evidence="9">
    <location>
        <begin position="378"/>
        <end position="390"/>
    </location>
</feature>
<dbReference type="Pfam" id="PF14938">
    <property type="entry name" value="SNAP"/>
    <property type="match status" value="1"/>
</dbReference>
<comment type="similarity">
    <text evidence="2">Belongs to the SNAP family.</text>
</comment>
<dbReference type="Proteomes" id="UP001607302">
    <property type="component" value="Unassembled WGS sequence"/>
</dbReference>
<dbReference type="InterPro" id="IPR011990">
    <property type="entry name" value="TPR-like_helical_dom_sf"/>
</dbReference>
<dbReference type="GO" id="GO:0016020">
    <property type="term" value="C:membrane"/>
    <property type="evidence" value="ECO:0007669"/>
    <property type="project" value="UniProtKB-SubCell"/>
</dbReference>
<dbReference type="GO" id="GO:0016192">
    <property type="term" value="P:vesicle-mediated transport"/>
    <property type="evidence" value="ECO:0007669"/>
    <property type="project" value="UniProtKB-KW"/>
</dbReference>
<evidence type="ECO:0000313" key="11">
    <source>
        <dbReference type="Proteomes" id="UP001607302"/>
    </source>
</evidence>
<dbReference type="InterPro" id="IPR000744">
    <property type="entry name" value="NSF_attach"/>
</dbReference>
<proteinExistence type="inferred from homology"/>
<evidence type="ECO:0000256" key="9">
    <source>
        <dbReference type="SAM" id="MobiDB-lite"/>
    </source>
</evidence>
<dbReference type="EMBL" id="JAUDFV010000074">
    <property type="protein sequence ID" value="KAL2733977.1"/>
    <property type="molecule type" value="Genomic_DNA"/>
</dbReference>
<protein>
    <recommendedName>
        <fullName evidence="7">Gamma-soluble NSF attachment protein</fullName>
    </recommendedName>
    <alternativeName>
        <fullName evidence="8">N-ethylmaleimide-sensitive factor attachment protein gamma</fullName>
    </alternativeName>
</protein>
<reference evidence="10 11" key="1">
    <citation type="journal article" date="2024" name="Ann. Entomol. Soc. Am.">
        <title>Genomic analyses of the southern and eastern yellowjacket wasps (Hymenoptera: Vespidae) reveal evolutionary signatures of social life.</title>
        <authorList>
            <person name="Catto M.A."/>
            <person name="Caine P.B."/>
            <person name="Orr S.E."/>
            <person name="Hunt B.G."/>
            <person name="Goodisman M.A.D."/>
        </authorList>
    </citation>
    <scope>NUCLEOTIDE SEQUENCE [LARGE SCALE GENOMIC DNA]</scope>
    <source>
        <strain evidence="10">233</strain>
        <tissue evidence="10">Head and thorax</tissue>
    </source>
</reference>
<evidence type="ECO:0000256" key="6">
    <source>
        <dbReference type="ARBA" id="ARBA00023136"/>
    </source>
</evidence>
<evidence type="ECO:0000256" key="8">
    <source>
        <dbReference type="ARBA" id="ARBA00042485"/>
    </source>
</evidence>
<organism evidence="10 11">
    <name type="scientific">Vespula squamosa</name>
    <name type="common">Southern yellow jacket</name>
    <name type="synonym">Wasp</name>
    <dbReference type="NCBI Taxonomy" id="30214"/>
    <lineage>
        <taxon>Eukaryota</taxon>
        <taxon>Metazoa</taxon>
        <taxon>Ecdysozoa</taxon>
        <taxon>Arthropoda</taxon>
        <taxon>Hexapoda</taxon>
        <taxon>Insecta</taxon>
        <taxon>Pterygota</taxon>
        <taxon>Neoptera</taxon>
        <taxon>Endopterygota</taxon>
        <taxon>Hymenoptera</taxon>
        <taxon>Apocrita</taxon>
        <taxon>Aculeata</taxon>
        <taxon>Vespoidea</taxon>
        <taxon>Vespidae</taxon>
        <taxon>Vespinae</taxon>
        <taxon>Vespula</taxon>
    </lineage>
</organism>
<evidence type="ECO:0000256" key="3">
    <source>
        <dbReference type="ARBA" id="ARBA00022448"/>
    </source>
</evidence>
<keyword evidence="4" id="KW-0931">ER-Golgi transport</keyword>
<comment type="caution">
    <text evidence="10">The sequence shown here is derived from an EMBL/GenBank/DDBJ whole genome shotgun (WGS) entry which is preliminary data.</text>
</comment>